<dbReference type="Proteomes" id="UP000669317">
    <property type="component" value="Unassembled WGS sequence"/>
</dbReference>
<dbReference type="InterPro" id="IPR025285">
    <property type="entry name" value="DUF4145"/>
</dbReference>
<name>A0ABS4A8M6_9BRAD</name>
<evidence type="ECO:0000313" key="2">
    <source>
        <dbReference type="EMBL" id="MBP0116024.1"/>
    </source>
</evidence>
<gene>
    <name evidence="2" type="ORF">JWS04_34170</name>
</gene>
<accession>A0ABS4A8M6</accession>
<evidence type="ECO:0000313" key="3">
    <source>
        <dbReference type="Proteomes" id="UP000669317"/>
    </source>
</evidence>
<comment type="caution">
    <text evidence="2">The sequence shown here is derived from an EMBL/GenBank/DDBJ whole genome shotgun (WGS) entry which is preliminary data.</text>
</comment>
<protein>
    <submittedName>
        <fullName evidence="2">DUF4145 domain-containing protein</fullName>
    </submittedName>
</protein>
<feature type="domain" description="DUF4145" evidence="1">
    <location>
        <begin position="23"/>
        <end position="112"/>
    </location>
</feature>
<reference evidence="2 3" key="1">
    <citation type="submission" date="2021-03" db="EMBL/GenBank/DDBJ databases">
        <title>Genome Sequence of Bradyrhizobium vignae strain ISRA400.</title>
        <authorList>
            <person name="Tisa L.S."/>
            <person name="Svistoonoff S."/>
            <person name="Hocher V."/>
            <person name="Fall S."/>
            <person name="Zaiya A."/>
            <person name="Naing D."/>
            <person name="Niang N."/>
            <person name="Diouf A."/>
            <person name="Dasylva M.C."/>
            <person name="Toure O."/>
            <person name="Gueye M."/>
            <person name="Gully D."/>
            <person name="Tisseyre P."/>
            <person name="Simpson S."/>
            <person name="Morris K."/>
            <person name="Thomas W.K."/>
        </authorList>
    </citation>
    <scope>NUCLEOTIDE SEQUENCE [LARGE SCALE GENOMIC DNA]</scope>
    <source>
        <strain evidence="2 3">ISRA400</strain>
    </source>
</reference>
<proteinExistence type="predicted"/>
<dbReference type="EMBL" id="JAGIKT010000109">
    <property type="protein sequence ID" value="MBP0116024.1"/>
    <property type="molecule type" value="Genomic_DNA"/>
</dbReference>
<evidence type="ECO:0000259" key="1">
    <source>
        <dbReference type="Pfam" id="PF13643"/>
    </source>
</evidence>
<organism evidence="2 3">
    <name type="scientific">Bradyrhizobium vignae</name>
    <dbReference type="NCBI Taxonomy" id="1549949"/>
    <lineage>
        <taxon>Bacteria</taxon>
        <taxon>Pseudomonadati</taxon>
        <taxon>Pseudomonadota</taxon>
        <taxon>Alphaproteobacteria</taxon>
        <taxon>Hyphomicrobiales</taxon>
        <taxon>Nitrobacteraceae</taxon>
        <taxon>Bradyrhizobium</taxon>
    </lineage>
</organism>
<dbReference type="RefSeq" id="WP_129146221.1">
    <property type="nucleotide sequence ID" value="NZ_JAGIKT010000109.1"/>
</dbReference>
<sequence length="123" mass="14002">MTPTGNFQFLAPHDARLAAYGAAAERYLHDDPNTAIFKLRQFAELLCKSVAARHALYLGERETFEETLRRLSLERIAPREVADVFHAIRKIGNRAVHEGEGTIRDALSALKFGWQLGIWFHRV</sequence>
<keyword evidence="3" id="KW-1185">Reference proteome</keyword>
<dbReference type="Pfam" id="PF13643">
    <property type="entry name" value="DUF4145"/>
    <property type="match status" value="1"/>
</dbReference>